<evidence type="ECO:0000259" key="1">
    <source>
        <dbReference type="Pfam" id="PF23875"/>
    </source>
</evidence>
<dbReference type="KEGG" id="vg:64766317"/>
<dbReference type="RefSeq" id="YP_010059086.1">
    <property type="nucleotide sequence ID" value="NC_054724.1"/>
</dbReference>
<evidence type="ECO:0000313" key="2">
    <source>
        <dbReference type="EMBL" id="AVO25003.1"/>
    </source>
</evidence>
<sequence length="106" mass="12198">MPTDYNVEAVLRAAGVEVYYSTSDVAKMFGKTRQWVQWQISEGRVLGKDGEPVDFKLSPRGRRMWTADNVKDLAILCYNQRLIDMDGLKKIIRKLLKDSSAVNRKF</sequence>
<proteinExistence type="predicted"/>
<dbReference type="EMBL" id="MG962366">
    <property type="protein sequence ID" value="AVO25003.1"/>
    <property type="molecule type" value="Genomic_DNA"/>
</dbReference>
<organism evidence="2 3">
    <name type="scientific">Rhodococcus phage Finch</name>
    <dbReference type="NCBI Taxonomy" id="2094144"/>
    <lineage>
        <taxon>Viruses</taxon>
        <taxon>Duplodnaviria</taxon>
        <taxon>Heunggongvirae</taxon>
        <taxon>Uroviricota</taxon>
        <taxon>Caudoviricetes</taxon>
        <taxon>Finchvirus</taxon>
        <taxon>Finchvirus finch</taxon>
    </lineage>
</organism>
<dbReference type="GeneID" id="64766317"/>
<dbReference type="InterPro" id="IPR055653">
    <property type="entry name" value="DUF7229"/>
</dbReference>
<reference evidence="3" key="1">
    <citation type="submission" date="2018-02" db="EMBL/GenBank/DDBJ databases">
        <authorList>
            <person name="Cohen D.B."/>
            <person name="Kent A.D."/>
        </authorList>
    </citation>
    <scope>NUCLEOTIDE SEQUENCE [LARGE SCALE GENOMIC DNA]</scope>
</reference>
<protein>
    <recommendedName>
        <fullName evidence="1">DUF7229 domain-containing protein</fullName>
    </recommendedName>
</protein>
<name>A0A2P1JXF7_9CAUD</name>
<accession>A0A2P1JXF7</accession>
<dbReference type="Pfam" id="PF23875">
    <property type="entry name" value="DUF7229"/>
    <property type="match status" value="1"/>
</dbReference>
<dbReference type="Proteomes" id="UP000241290">
    <property type="component" value="Genome"/>
</dbReference>
<keyword evidence="3" id="KW-1185">Reference proteome</keyword>
<gene>
    <name evidence="2" type="primary">64</name>
    <name evidence="2" type="ORF">SEA_FINCH_64</name>
</gene>
<feature type="domain" description="DUF7229" evidence="1">
    <location>
        <begin position="10"/>
        <end position="97"/>
    </location>
</feature>
<evidence type="ECO:0000313" key="3">
    <source>
        <dbReference type="Proteomes" id="UP000241290"/>
    </source>
</evidence>